<dbReference type="EMBL" id="VSRR010022393">
    <property type="protein sequence ID" value="MPC64663.1"/>
    <property type="molecule type" value="Genomic_DNA"/>
</dbReference>
<gene>
    <name evidence="1" type="ORF">E2C01_058782</name>
</gene>
<sequence>MAVLHLKIKDKIMCRHYETHAAVLAGAVLEEESTCTLHLLGCYARFTPAKLICRAGASFGVLPPQLVPLRQVVPPLLSATRTSGAM</sequence>
<name>A0A5B7H3N7_PORTR</name>
<organism evidence="1 2">
    <name type="scientific">Portunus trituberculatus</name>
    <name type="common">Swimming crab</name>
    <name type="synonym">Neptunus trituberculatus</name>
    <dbReference type="NCBI Taxonomy" id="210409"/>
    <lineage>
        <taxon>Eukaryota</taxon>
        <taxon>Metazoa</taxon>
        <taxon>Ecdysozoa</taxon>
        <taxon>Arthropoda</taxon>
        <taxon>Crustacea</taxon>
        <taxon>Multicrustacea</taxon>
        <taxon>Malacostraca</taxon>
        <taxon>Eumalacostraca</taxon>
        <taxon>Eucarida</taxon>
        <taxon>Decapoda</taxon>
        <taxon>Pleocyemata</taxon>
        <taxon>Brachyura</taxon>
        <taxon>Eubrachyura</taxon>
        <taxon>Portunoidea</taxon>
        <taxon>Portunidae</taxon>
        <taxon>Portuninae</taxon>
        <taxon>Portunus</taxon>
    </lineage>
</organism>
<accession>A0A5B7H3N7</accession>
<proteinExistence type="predicted"/>
<evidence type="ECO:0000313" key="2">
    <source>
        <dbReference type="Proteomes" id="UP000324222"/>
    </source>
</evidence>
<dbReference type="Proteomes" id="UP000324222">
    <property type="component" value="Unassembled WGS sequence"/>
</dbReference>
<keyword evidence="2" id="KW-1185">Reference proteome</keyword>
<reference evidence="1 2" key="1">
    <citation type="submission" date="2019-05" db="EMBL/GenBank/DDBJ databases">
        <title>Another draft genome of Portunus trituberculatus and its Hox gene families provides insights of decapod evolution.</title>
        <authorList>
            <person name="Jeong J.-H."/>
            <person name="Song I."/>
            <person name="Kim S."/>
            <person name="Choi T."/>
            <person name="Kim D."/>
            <person name="Ryu S."/>
            <person name="Kim W."/>
        </authorList>
    </citation>
    <scope>NUCLEOTIDE SEQUENCE [LARGE SCALE GENOMIC DNA]</scope>
    <source>
        <tissue evidence="1">Muscle</tissue>
    </source>
</reference>
<evidence type="ECO:0000313" key="1">
    <source>
        <dbReference type="EMBL" id="MPC64663.1"/>
    </source>
</evidence>
<protein>
    <submittedName>
        <fullName evidence="1">Uncharacterized protein</fullName>
    </submittedName>
</protein>
<dbReference type="AlphaFoldDB" id="A0A5B7H3N7"/>
<comment type="caution">
    <text evidence="1">The sequence shown here is derived from an EMBL/GenBank/DDBJ whole genome shotgun (WGS) entry which is preliminary data.</text>
</comment>